<comment type="caution">
    <text evidence="2">The sequence shown here is derived from an EMBL/GenBank/DDBJ whole genome shotgun (WGS) entry which is preliminary data.</text>
</comment>
<dbReference type="RefSeq" id="WP_201935213.1">
    <property type="nucleotide sequence ID" value="NZ_JAERSG010000002.1"/>
</dbReference>
<feature type="transmembrane region" description="Helical" evidence="1">
    <location>
        <begin position="246"/>
        <end position="264"/>
    </location>
</feature>
<protein>
    <recommendedName>
        <fullName evidence="4">Glycosyltransferase RgtA/B/C/D-like domain-containing protein</fullName>
    </recommendedName>
</protein>
<keyword evidence="1" id="KW-0472">Membrane</keyword>
<gene>
    <name evidence="2" type="ORF">JI751_07525</name>
</gene>
<organism evidence="2 3">
    <name type="scientific">Nocardioides baculatus</name>
    <dbReference type="NCBI Taxonomy" id="2801337"/>
    <lineage>
        <taxon>Bacteria</taxon>
        <taxon>Bacillati</taxon>
        <taxon>Actinomycetota</taxon>
        <taxon>Actinomycetes</taxon>
        <taxon>Propionibacteriales</taxon>
        <taxon>Nocardioidaceae</taxon>
        <taxon>Nocardioides</taxon>
    </lineage>
</organism>
<accession>A0ABS1L710</accession>
<feature type="transmembrane region" description="Helical" evidence="1">
    <location>
        <begin position="136"/>
        <end position="154"/>
    </location>
</feature>
<dbReference type="EMBL" id="JAERSG010000002">
    <property type="protein sequence ID" value="MBL0747453.1"/>
    <property type="molecule type" value="Genomic_DNA"/>
</dbReference>
<keyword evidence="3" id="KW-1185">Reference proteome</keyword>
<evidence type="ECO:0000313" key="3">
    <source>
        <dbReference type="Proteomes" id="UP000636918"/>
    </source>
</evidence>
<feature type="transmembrane region" description="Helical" evidence="1">
    <location>
        <begin position="85"/>
        <end position="105"/>
    </location>
</feature>
<feature type="transmembrane region" description="Helical" evidence="1">
    <location>
        <begin position="174"/>
        <end position="192"/>
    </location>
</feature>
<evidence type="ECO:0000256" key="1">
    <source>
        <dbReference type="SAM" id="Phobius"/>
    </source>
</evidence>
<feature type="transmembrane region" description="Helical" evidence="1">
    <location>
        <begin position="111"/>
        <end position="129"/>
    </location>
</feature>
<evidence type="ECO:0000313" key="2">
    <source>
        <dbReference type="EMBL" id="MBL0747453.1"/>
    </source>
</evidence>
<evidence type="ECO:0008006" key="4">
    <source>
        <dbReference type="Google" id="ProtNLM"/>
    </source>
</evidence>
<sequence>MTTFVRRVAPFLGVAGLMLGFGLEQRVPPATGDMWFHLRLGEEFLNGWSIRHPGHLGRLDSADWVPTQWLSQVAMAWGADRGGPVAVVWATGVVLILLVLGTYVVCRDVAAPLPAAIAVTLGMFAASPGFSARPQVLSYVFLMATAAAWLRMARDGRPRYWLIPIAWAWPMCHGLWPVGLSVSVAAFAAVAIERNVPLSSRLRMGGVVAASFVVSGLTPIGLDAYATLFVAGSRREYFAEWGAPDFTSPATAVLAVMIIVVVAAGLRRRPVPWTEVAITTLAIAWSLYSLRTTVVGSLLLTPILAATLGRLAPASEPVRRHERLALLALAFASSMSIAMHLHDQPSRPVVPQWVDAQLDALPADTKVLNDWDSGSYFVYRHPDLSWAMHGYGDVFTDPEIRRNYDLRNLMAGWEAELRELDVDVALLDPDSPLGYVLEQVEGWDVQQSDSRFAIMFPPRST</sequence>
<proteinExistence type="predicted"/>
<reference evidence="2 3" key="1">
    <citation type="submission" date="2021-01" db="EMBL/GenBank/DDBJ databases">
        <title>Genome seq and assembly of Nocardiodes sp. G10.</title>
        <authorList>
            <person name="Chhetri G."/>
        </authorList>
    </citation>
    <scope>NUCLEOTIDE SEQUENCE [LARGE SCALE GENOMIC DNA]</scope>
    <source>
        <strain evidence="2 3">G10</strain>
    </source>
</reference>
<keyword evidence="1" id="KW-1133">Transmembrane helix</keyword>
<name>A0ABS1L710_9ACTN</name>
<feature type="transmembrane region" description="Helical" evidence="1">
    <location>
        <begin position="294"/>
        <end position="312"/>
    </location>
</feature>
<feature type="transmembrane region" description="Helical" evidence="1">
    <location>
        <begin position="204"/>
        <end position="226"/>
    </location>
</feature>
<keyword evidence="1" id="KW-0812">Transmembrane</keyword>
<dbReference type="Proteomes" id="UP000636918">
    <property type="component" value="Unassembled WGS sequence"/>
</dbReference>